<proteinExistence type="predicted"/>
<dbReference type="InterPro" id="IPR036388">
    <property type="entry name" value="WH-like_DNA-bd_sf"/>
</dbReference>
<dbReference type="PANTHER" id="PTHR33164:SF99">
    <property type="entry name" value="MARR FAMILY REGULATORY PROTEIN"/>
    <property type="match status" value="1"/>
</dbReference>
<protein>
    <submittedName>
        <fullName evidence="2">DNA-binding MarR family transcriptional regulator</fullName>
    </submittedName>
</protein>
<dbReference type="Proteomes" id="UP000318331">
    <property type="component" value="Unassembled WGS sequence"/>
</dbReference>
<dbReference type="PROSITE" id="PS50995">
    <property type="entry name" value="HTH_MARR_2"/>
    <property type="match status" value="1"/>
</dbReference>
<sequence>MSSADVTHAWGAFQRMRTQLAGRIYRELARSTGLSEPDFEVLFTLDAEPDKTLRSIDLRCALDWEKSRLSHQLRRMTERGLVTRETCTTDGRSTIIVLTAAGIETITAARSCHEAAVSRYFGEVLNTEQLAAINQIATLVLDRLATD</sequence>
<comment type="caution">
    <text evidence="2">The sequence shown here is derived from an EMBL/GenBank/DDBJ whole genome shotgun (WGS) entry which is preliminary data.</text>
</comment>
<evidence type="ECO:0000259" key="1">
    <source>
        <dbReference type="PROSITE" id="PS50995"/>
    </source>
</evidence>
<dbReference type="InterPro" id="IPR036390">
    <property type="entry name" value="WH_DNA-bd_sf"/>
</dbReference>
<accession>A0A543HYY6</accession>
<dbReference type="PANTHER" id="PTHR33164">
    <property type="entry name" value="TRANSCRIPTIONAL REGULATOR, MARR FAMILY"/>
    <property type="match status" value="1"/>
</dbReference>
<dbReference type="SMART" id="SM00347">
    <property type="entry name" value="HTH_MARR"/>
    <property type="match status" value="1"/>
</dbReference>
<dbReference type="GO" id="GO:0006950">
    <property type="term" value="P:response to stress"/>
    <property type="evidence" value="ECO:0007669"/>
    <property type="project" value="TreeGrafter"/>
</dbReference>
<dbReference type="SUPFAM" id="SSF46785">
    <property type="entry name" value="Winged helix' DNA-binding domain"/>
    <property type="match status" value="1"/>
</dbReference>
<organism evidence="2 3">
    <name type="scientific">Klugiella xanthotipulae</name>
    <dbReference type="NCBI Taxonomy" id="244735"/>
    <lineage>
        <taxon>Bacteria</taxon>
        <taxon>Bacillati</taxon>
        <taxon>Actinomycetota</taxon>
        <taxon>Actinomycetes</taxon>
        <taxon>Micrococcales</taxon>
        <taxon>Microbacteriaceae</taxon>
        <taxon>Klugiella</taxon>
    </lineage>
</organism>
<evidence type="ECO:0000313" key="3">
    <source>
        <dbReference type="Proteomes" id="UP000318331"/>
    </source>
</evidence>
<dbReference type="GO" id="GO:0003677">
    <property type="term" value="F:DNA binding"/>
    <property type="evidence" value="ECO:0007669"/>
    <property type="project" value="UniProtKB-KW"/>
</dbReference>
<dbReference type="OrthoDB" id="8635520at2"/>
<name>A0A543HYY6_9MICO</name>
<keyword evidence="2" id="KW-0238">DNA-binding</keyword>
<dbReference type="GO" id="GO:0003700">
    <property type="term" value="F:DNA-binding transcription factor activity"/>
    <property type="evidence" value="ECO:0007669"/>
    <property type="project" value="InterPro"/>
</dbReference>
<dbReference type="RefSeq" id="WP_141917708.1">
    <property type="nucleotide sequence ID" value="NZ_BAAAYS010000028.1"/>
</dbReference>
<dbReference type="EMBL" id="VFPN01000002">
    <property type="protein sequence ID" value="TQM63563.1"/>
    <property type="molecule type" value="Genomic_DNA"/>
</dbReference>
<dbReference type="Gene3D" id="1.10.10.10">
    <property type="entry name" value="Winged helix-like DNA-binding domain superfamily/Winged helix DNA-binding domain"/>
    <property type="match status" value="1"/>
</dbReference>
<keyword evidence="3" id="KW-1185">Reference proteome</keyword>
<dbReference type="InterPro" id="IPR039422">
    <property type="entry name" value="MarR/SlyA-like"/>
</dbReference>
<dbReference type="Pfam" id="PF01047">
    <property type="entry name" value="MarR"/>
    <property type="match status" value="1"/>
</dbReference>
<dbReference type="AlphaFoldDB" id="A0A543HYY6"/>
<reference evidence="2 3" key="1">
    <citation type="submission" date="2019-06" db="EMBL/GenBank/DDBJ databases">
        <title>Sequencing the genomes of 1000 actinobacteria strains.</title>
        <authorList>
            <person name="Klenk H.-P."/>
        </authorList>
    </citation>
    <scope>NUCLEOTIDE SEQUENCE [LARGE SCALE GENOMIC DNA]</scope>
    <source>
        <strain evidence="2 3">DSM 18031</strain>
    </source>
</reference>
<feature type="domain" description="HTH marR-type" evidence="1">
    <location>
        <begin position="1"/>
        <end position="142"/>
    </location>
</feature>
<dbReference type="InterPro" id="IPR000835">
    <property type="entry name" value="HTH_MarR-typ"/>
</dbReference>
<evidence type="ECO:0000313" key="2">
    <source>
        <dbReference type="EMBL" id="TQM63563.1"/>
    </source>
</evidence>
<gene>
    <name evidence="2" type="ORF">FB466_1829</name>
</gene>